<name>A0AAU7GIM7_9MICO</name>
<proteinExistence type="predicted"/>
<dbReference type="Pfam" id="PF14206">
    <property type="entry name" value="Cys_rich_CPCC"/>
    <property type="match status" value="1"/>
</dbReference>
<accession>A0AAU7GIM7</accession>
<dbReference type="RefSeq" id="WP_348790208.1">
    <property type="nucleotide sequence ID" value="NZ_CP157390.1"/>
</dbReference>
<dbReference type="EMBL" id="CP157390">
    <property type="protein sequence ID" value="XBM50301.1"/>
    <property type="molecule type" value="Genomic_DNA"/>
</dbReference>
<gene>
    <name evidence="2" type="ORF">AAME72_04880</name>
</gene>
<reference evidence="2" key="1">
    <citation type="submission" date="2024-05" db="EMBL/GenBank/DDBJ databases">
        <title>The Natural Products Discovery Center: Release of the First 8490 Sequenced Strains for Exploring Actinobacteria Biosynthetic Diversity.</title>
        <authorList>
            <person name="Kalkreuter E."/>
            <person name="Kautsar S.A."/>
            <person name="Yang D."/>
            <person name="Bader C.D."/>
            <person name="Teijaro C.N."/>
            <person name="Fluegel L."/>
            <person name="Davis C.M."/>
            <person name="Simpson J.R."/>
            <person name="Lauterbach L."/>
            <person name="Steele A.D."/>
            <person name="Gui C."/>
            <person name="Meng S."/>
            <person name="Li G."/>
            <person name="Viehrig K."/>
            <person name="Ye F."/>
            <person name="Su P."/>
            <person name="Kiefer A.F."/>
            <person name="Nichols A."/>
            <person name="Cepeda A.J."/>
            <person name="Yan W."/>
            <person name="Fan B."/>
            <person name="Jiang Y."/>
            <person name="Adhikari A."/>
            <person name="Zheng C.-J."/>
            <person name="Schuster L."/>
            <person name="Cowan T.M."/>
            <person name="Smanski M.J."/>
            <person name="Chevrette M.G."/>
            <person name="de Carvalho L.P.S."/>
            <person name="Shen B."/>
        </authorList>
    </citation>
    <scope>NUCLEOTIDE SEQUENCE</scope>
    <source>
        <strain evidence="2">NPDC080035</strain>
    </source>
</reference>
<dbReference type="AlphaFoldDB" id="A0AAU7GIM7"/>
<organism evidence="2">
    <name type="scientific">Leifsonia sp. NPDC080035</name>
    <dbReference type="NCBI Taxonomy" id="3143936"/>
    <lineage>
        <taxon>Bacteria</taxon>
        <taxon>Bacillati</taxon>
        <taxon>Actinomycetota</taxon>
        <taxon>Actinomycetes</taxon>
        <taxon>Micrococcales</taxon>
        <taxon>Microbacteriaceae</taxon>
        <taxon>Leifsonia</taxon>
    </lineage>
</organism>
<sequence length="126" mass="14042">MVGGVNAAYPCPCCGYLQFDSPPGSYEICAICFWEDDAVQLLQPTFSGGANRVSLLDAQRSYAAVGACEPRFVTSVRKPETDDRRDPGFRPLHEHHDVLDVDDAVPLPSDRTLLYWWRPGRRSARA</sequence>
<dbReference type="InterPro" id="IPR025983">
    <property type="entry name" value="Cys_rich_CPCC"/>
</dbReference>
<protein>
    <submittedName>
        <fullName evidence="2">CPCC family cysteine-rich protein</fullName>
    </submittedName>
</protein>
<feature type="domain" description="Cysteine-rich CPCC" evidence="1">
    <location>
        <begin position="9"/>
        <end position="82"/>
    </location>
</feature>
<evidence type="ECO:0000313" key="2">
    <source>
        <dbReference type="EMBL" id="XBM50301.1"/>
    </source>
</evidence>
<evidence type="ECO:0000259" key="1">
    <source>
        <dbReference type="Pfam" id="PF14206"/>
    </source>
</evidence>